<protein>
    <submittedName>
        <fullName evidence="2">Uncharacterized protein</fullName>
    </submittedName>
</protein>
<evidence type="ECO:0000313" key="3">
    <source>
        <dbReference type="Proteomes" id="UP001055172"/>
    </source>
</evidence>
<dbReference type="AlphaFoldDB" id="A0AA37GR70"/>
<feature type="region of interest" description="Disordered" evidence="1">
    <location>
        <begin position="64"/>
        <end position="100"/>
    </location>
</feature>
<evidence type="ECO:0000313" key="2">
    <source>
        <dbReference type="EMBL" id="GJC85320.1"/>
    </source>
</evidence>
<organism evidence="2 3">
    <name type="scientific">Colletotrichum liriopes</name>
    <dbReference type="NCBI Taxonomy" id="708192"/>
    <lineage>
        <taxon>Eukaryota</taxon>
        <taxon>Fungi</taxon>
        <taxon>Dikarya</taxon>
        <taxon>Ascomycota</taxon>
        <taxon>Pezizomycotina</taxon>
        <taxon>Sordariomycetes</taxon>
        <taxon>Hypocreomycetidae</taxon>
        <taxon>Glomerellales</taxon>
        <taxon>Glomerellaceae</taxon>
        <taxon>Colletotrichum</taxon>
        <taxon>Colletotrichum spaethianum species complex</taxon>
    </lineage>
</organism>
<gene>
    <name evidence="2" type="ORF">ColLi_08158</name>
</gene>
<proteinExistence type="predicted"/>
<keyword evidence="3" id="KW-1185">Reference proteome</keyword>
<dbReference type="Proteomes" id="UP001055172">
    <property type="component" value="Unassembled WGS sequence"/>
</dbReference>
<reference evidence="2 3" key="1">
    <citation type="submission" date="2021-07" db="EMBL/GenBank/DDBJ databases">
        <title>Genome data of Colletotrichum spaethianum.</title>
        <authorList>
            <person name="Utami Y.D."/>
            <person name="Hiruma K."/>
        </authorList>
    </citation>
    <scope>NUCLEOTIDE SEQUENCE [LARGE SCALE GENOMIC DNA]</scope>
    <source>
        <strain evidence="2 3">MAFF 242679</strain>
    </source>
</reference>
<feature type="compositionally biased region" description="Pro residues" evidence="1">
    <location>
        <begin position="88"/>
        <end position="100"/>
    </location>
</feature>
<accession>A0AA37GR70</accession>
<dbReference type="EMBL" id="BPPX01000017">
    <property type="protein sequence ID" value="GJC85320.1"/>
    <property type="molecule type" value="Genomic_DNA"/>
</dbReference>
<evidence type="ECO:0000256" key="1">
    <source>
        <dbReference type="SAM" id="MobiDB-lite"/>
    </source>
</evidence>
<sequence length="100" mass="10310">MAVKELKTLSNVAVAATLTAAVELTVSWNDISNANYVSDIAQVLPLLVSAGFLVRMLFLHFAGASGGSDSSEDSDEGSHSYMTESPGGLPPAPPPAHPRG</sequence>
<name>A0AA37GR70_9PEZI</name>
<comment type="caution">
    <text evidence="2">The sequence shown here is derived from an EMBL/GenBank/DDBJ whole genome shotgun (WGS) entry which is preliminary data.</text>
</comment>